<dbReference type="HAMAP" id="MF_00944">
    <property type="entry name" value="YchF_OLA1_ATPase"/>
    <property type="match status" value="1"/>
</dbReference>
<keyword evidence="4" id="KW-0175">Coiled coil</keyword>
<feature type="domain" description="OBG-type G" evidence="5">
    <location>
        <begin position="27"/>
        <end position="287"/>
    </location>
</feature>
<evidence type="ECO:0000256" key="1">
    <source>
        <dbReference type="ARBA" id="ARBA00022741"/>
    </source>
</evidence>
<keyword evidence="3" id="KW-0378">Hydrolase</keyword>
<dbReference type="SUPFAM" id="SSF52540">
    <property type="entry name" value="P-loop containing nucleoside triphosphate hydrolases"/>
    <property type="match status" value="1"/>
</dbReference>
<feature type="binding site" evidence="3">
    <location>
        <position position="236"/>
    </location>
    <ligand>
        <name>ATP</name>
        <dbReference type="ChEBI" id="CHEBI:30616"/>
    </ligand>
</feature>
<dbReference type="FunFam" id="3.10.20.30:FF:000001">
    <property type="entry name" value="Ribosome-binding ATPase YchF"/>
    <property type="match status" value="1"/>
</dbReference>
<dbReference type="InterPro" id="IPR006073">
    <property type="entry name" value="GTP-bd"/>
</dbReference>
<dbReference type="PRINTS" id="PR00326">
    <property type="entry name" value="GTP1OBG"/>
</dbReference>
<dbReference type="SMR" id="A0A7S3C3C8"/>
<comment type="subcellular location">
    <subcellularLocation>
        <location evidence="3">Cytoplasm</location>
    </subcellularLocation>
</comment>
<dbReference type="InterPro" id="IPR004396">
    <property type="entry name" value="ATPase_YchF/OLA1"/>
</dbReference>
<protein>
    <recommendedName>
        <fullName evidence="3">Obg-like ATPase 1</fullName>
    </recommendedName>
</protein>
<dbReference type="InterPro" id="IPR041706">
    <property type="entry name" value="YchF_N"/>
</dbReference>
<evidence type="ECO:0000256" key="2">
    <source>
        <dbReference type="ARBA" id="ARBA00022840"/>
    </source>
</evidence>
<dbReference type="AlphaFoldDB" id="A0A7S3C3C8"/>
<dbReference type="InterPro" id="IPR012675">
    <property type="entry name" value="Beta-grasp_dom_sf"/>
</dbReference>
<dbReference type="GO" id="GO:0016887">
    <property type="term" value="F:ATP hydrolysis activity"/>
    <property type="evidence" value="ECO:0007669"/>
    <property type="project" value="UniProtKB-UniRule"/>
</dbReference>
<dbReference type="GO" id="GO:0005524">
    <property type="term" value="F:ATP binding"/>
    <property type="evidence" value="ECO:0007669"/>
    <property type="project" value="UniProtKB-UniRule"/>
</dbReference>
<keyword evidence="1 3" id="KW-0547">Nucleotide-binding</keyword>
<dbReference type="Pfam" id="PF01926">
    <property type="entry name" value="MMR_HSR1"/>
    <property type="match status" value="1"/>
</dbReference>
<feature type="binding site" evidence="3">
    <location>
        <begin position="36"/>
        <end position="41"/>
    </location>
    <ligand>
        <name>ATP</name>
        <dbReference type="ChEBI" id="CHEBI:30616"/>
    </ligand>
</feature>
<dbReference type="InterPro" id="IPR023192">
    <property type="entry name" value="TGS-like_dom_sf"/>
</dbReference>
<dbReference type="PANTHER" id="PTHR23305:SF7">
    <property type="entry name" value="OBG-TYPE G DOMAIN-CONTAINING PROTEIN"/>
    <property type="match status" value="1"/>
</dbReference>
<dbReference type="NCBIfam" id="TIGR00092">
    <property type="entry name" value="redox-regulated ATPase YchF"/>
    <property type="match status" value="1"/>
</dbReference>
<evidence type="ECO:0000313" key="6">
    <source>
        <dbReference type="EMBL" id="CAE0151814.1"/>
    </source>
</evidence>
<dbReference type="PIRSF" id="PIRSF006641">
    <property type="entry name" value="CHP00092"/>
    <property type="match status" value="1"/>
</dbReference>
<dbReference type="FunFam" id="1.10.150.300:FF:000001">
    <property type="entry name" value="Ribosome-binding ATPase YchF"/>
    <property type="match status" value="1"/>
</dbReference>
<keyword evidence="2 3" id="KW-0067">ATP-binding</keyword>
<dbReference type="EMBL" id="HBHY01020980">
    <property type="protein sequence ID" value="CAE0151814.1"/>
    <property type="molecule type" value="Transcribed_RNA"/>
</dbReference>
<dbReference type="GO" id="GO:0005525">
    <property type="term" value="F:GTP binding"/>
    <property type="evidence" value="ECO:0007669"/>
    <property type="project" value="InterPro"/>
</dbReference>
<accession>A0A7S3C3C8</accession>
<dbReference type="InterPro" id="IPR027417">
    <property type="entry name" value="P-loop_NTPase"/>
</dbReference>
<dbReference type="PROSITE" id="PS51710">
    <property type="entry name" value="G_OBG"/>
    <property type="match status" value="1"/>
</dbReference>
<evidence type="ECO:0000259" key="5">
    <source>
        <dbReference type="PROSITE" id="PS51710"/>
    </source>
</evidence>
<dbReference type="Gene3D" id="3.10.20.30">
    <property type="match status" value="1"/>
</dbReference>
<feature type="coiled-coil region" evidence="4">
    <location>
        <begin position="147"/>
        <end position="174"/>
    </location>
</feature>
<comment type="similarity">
    <text evidence="3">Belongs to the TRAFAC class OBG-HflX-like GTPase superfamily. OBG GTPase family. YchF/OLA1 subfamily.</text>
</comment>
<reference evidence="6" key="1">
    <citation type="submission" date="2021-01" db="EMBL/GenBank/DDBJ databases">
        <authorList>
            <person name="Corre E."/>
            <person name="Pelletier E."/>
            <person name="Niang G."/>
            <person name="Scheremetjew M."/>
            <person name="Finn R."/>
            <person name="Kale V."/>
            <person name="Holt S."/>
            <person name="Cochrane G."/>
            <person name="Meng A."/>
            <person name="Brown T."/>
            <person name="Cohen L."/>
        </authorList>
    </citation>
    <scope>NUCLEOTIDE SEQUENCE</scope>
    <source>
        <strain evidence="6">RCC927</strain>
    </source>
</reference>
<dbReference type="Pfam" id="PF06071">
    <property type="entry name" value="YchF-GTPase_C"/>
    <property type="match status" value="1"/>
</dbReference>
<dbReference type="Gene3D" id="1.10.150.300">
    <property type="entry name" value="TGS-like domain"/>
    <property type="match status" value="1"/>
</dbReference>
<dbReference type="CDD" id="cd04867">
    <property type="entry name" value="TGS_YchF_OLA1"/>
    <property type="match status" value="1"/>
</dbReference>
<evidence type="ECO:0000256" key="4">
    <source>
        <dbReference type="SAM" id="Coils"/>
    </source>
</evidence>
<dbReference type="SUPFAM" id="SSF81271">
    <property type="entry name" value="TGS-like"/>
    <property type="match status" value="1"/>
</dbReference>
<dbReference type="Gene3D" id="3.40.50.300">
    <property type="entry name" value="P-loop containing nucleotide triphosphate hydrolases"/>
    <property type="match status" value="1"/>
</dbReference>
<dbReference type="CDD" id="cd01900">
    <property type="entry name" value="YchF"/>
    <property type="match status" value="1"/>
</dbReference>
<sequence>MPPKKKGANEETQVLGAGRFGRVRNNLRMGLVGLPNVGKSSLFNLFTEQSAAAENFPFCTIDPNEARCPVPDERFDYLCDKWKPPSKIPAYLHITDIAGLVKGAAEGAGLGNAFLSHIQAIDGIFHVVRAFDNDEVLHVDDSVDPVRDLETIQYELCQKDLEALEKEVKAEHDAVRRNPKLKITPLFTETMDKCKELLEANKPLRNNDWSGGAVALIKEKLHMLITTKPCIYLINVSEKDYLRKKNKWLGKIHQWMKEKGDSAMIPISVEFEEKMWDLKQANDEAGLKDLADAGALSSIGKAVKKGYHELNLIHFFTAGDKEVRAWTVYRGACAPQAAGVIHTDFERGFIKAETAAFDDFKALAKGASMAEVKAGGKYRQEGKSYVVQDGDIFLFKFNVTTAKK</sequence>
<evidence type="ECO:0000256" key="3">
    <source>
        <dbReference type="HAMAP-Rule" id="MF_03167"/>
    </source>
</evidence>
<comment type="subunit">
    <text evidence="3">Monomer.</text>
</comment>
<proteinExistence type="inferred from homology"/>
<comment type="function">
    <text evidence="3">Hydrolyzes ATP, and can also hydrolyze GTP with lower efficiency. Has lower affinity for GTP.</text>
</comment>
<dbReference type="InterPro" id="IPR012676">
    <property type="entry name" value="TGS-like"/>
</dbReference>
<name>A0A7S3C3C8_9VIRI</name>
<dbReference type="PANTHER" id="PTHR23305">
    <property type="entry name" value="OBG GTPASE FAMILY"/>
    <property type="match status" value="1"/>
</dbReference>
<organism evidence="6">
    <name type="scientific">Prasinoderma singulare</name>
    <dbReference type="NCBI Taxonomy" id="676789"/>
    <lineage>
        <taxon>Eukaryota</taxon>
        <taxon>Viridiplantae</taxon>
        <taxon>Prasinodermophyta</taxon>
        <taxon>Prasinodermophyceae</taxon>
        <taxon>Prasinodermales</taxon>
        <taxon>Prasinodermaceae</taxon>
        <taxon>Prasinoderma</taxon>
    </lineage>
</organism>
<dbReference type="GO" id="GO:0043023">
    <property type="term" value="F:ribosomal large subunit binding"/>
    <property type="evidence" value="ECO:0007669"/>
    <property type="project" value="UniProtKB-UniRule"/>
</dbReference>
<dbReference type="GO" id="GO:0005737">
    <property type="term" value="C:cytoplasm"/>
    <property type="evidence" value="ECO:0007669"/>
    <property type="project" value="UniProtKB-SubCell"/>
</dbReference>
<dbReference type="InterPro" id="IPR031167">
    <property type="entry name" value="G_OBG"/>
</dbReference>
<keyword evidence="3" id="KW-0963">Cytoplasm</keyword>
<gene>
    <name evidence="6" type="ORF">PSIN1315_LOCUS13432</name>
</gene>
<dbReference type="InterPro" id="IPR013029">
    <property type="entry name" value="YchF_C"/>
</dbReference>